<evidence type="ECO:0000313" key="3">
    <source>
        <dbReference type="EMBL" id="CAB4579376.1"/>
    </source>
</evidence>
<dbReference type="AlphaFoldDB" id="A0A6J6ETA7"/>
<reference evidence="3" key="1">
    <citation type="submission" date="2020-05" db="EMBL/GenBank/DDBJ databases">
        <authorList>
            <person name="Chiriac C."/>
            <person name="Salcher M."/>
            <person name="Ghai R."/>
            <person name="Kavagutti S V."/>
        </authorList>
    </citation>
    <scope>NUCLEOTIDE SEQUENCE</scope>
</reference>
<feature type="domain" description="Smf/DprA SLOG" evidence="2">
    <location>
        <begin position="79"/>
        <end position="287"/>
    </location>
</feature>
<dbReference type="InterPro" id="IPR003488">
    <property type="entry name" value="DprA"/>
</dbReference>
<evidence type="ECO:0000256" key="1">
    <source>
        <dbReference type="ARBA" id="ARBA00006525"/>
    </source>
</evidence>
<name>A0A6J6ETA7_9ZZZZ</name>
<dbReference type="GO" id="GO:0009294">
    <property type="term" value="P:DNA-mediated transformation"/>
    <property type="evidence" value="ECO:0007669"/>
    <property type="project" value="InterPro"/>
</dbReference>
<dbReference type="PANTHER" id="PTHR43022:SF1">
    <property type="entry name" value="PROTEIN SMF"/>
    <property type="match status" value="1"/>
</dbReference>
<evidence type="ECO:0000259" key="2">
    <source>
        <dbReference type="Pfam" id="PF02481"/>
    </source>
</evidence>
<proteinExistence type="inferred from homology"/>
<gene>
    <name evidence="3" type="ORF">UFOPK1740_00797</name>
</gene>
<sequence length="300" mass="32625">MKNILSEDDAFLALSWISDTCDQSTWKNVTNFGAFETLKLINTSQATNAFEKRRKLRISSFENIGQLKEILNTNSIQYMSSNHSDWPKSLNDLGSNMPFGIFYKGNIELMNSECISIVGTRKSTIYGNSIAGEFAFDLGATGFSVVSGGAIGIDTASHHGALNAKGATICVQANGLNKLYPSKNEFLFEKINNNGLIISEYPPGRSPTKNYFLDRNRIIAALSKATLVVEAAEISGALSTARHALKLHRLVLAVPGSINSTSSMGTNELIRNREAESVSNFQQILELILPLGQIPTKAGL</sequence>
<accession>A0A6J6ETA7</accession>
<dbReference type="Gene3D" id="3.40.50.450">
    <property type="match status" value="1"/>
</dbReference>
<dbReference type="PANTHER" id="PTHR43022">
    <property type="entry name" value="PROTEIN SMF"/>
    <property type="match status" value="1"/>
</dbReference>
<organism evidence="3">
    <name type="scientific">freshwater metagenome</name>
    <dbReference type="NCBI Taxonomy" id="449393"/>
    <lineage>
        <taxon>unclassified sequences</taxon>
        <taxon>metagenomes</taxon>
        <taxon>ecological metagenomes</taxon>
    </lineage>
</organism>
<comment type="similarity">
    <text evidence="1">Belongs to the DprA/Smf family.</text>
</comment>
<dbReference type="Pfam" id="PF02481">
    <property type="entry name" value="DNA_processg_A"/>
    <property type="match status" value="1"/>
</dbReference>
<protein>
    <submittedName>
        <fullName evidence="3">Unannotated protein</fullName>
    </submittedName>
</protein>
<dbReference type="NCBIfam" id="TIGR00732">
    <property type="entry name" value="dprA"/>
    <property type="match status" value="1"/>
</dbReference>
<dbReference type="SUPFAM" id="SSF102405">
    <property type="entry name" value="MCP/YpsA-like"/>
    <property type="match status" value="1"/>
</dbReference>
<dbReference type="EMBL" id="CAEZTU010000034">
    <property type="protein sequence ID" value="CAB4579376.1"/>
    <property type="molecule type" value="Genomic_DNA"/>
</dbReference>
<dbReference type="InterPro" id="IPR057666">
    <property type="entry name" value="DrpA_SLOG"/>
</dbReference>